<evidence type="ECO:0000259" key="20">
    <source>
        <dbReference type="PROSITE" id="PS50879"/>
    </source>
</evidence>
<feature type="region of interest" description="Disordered" evidence="17">
    <location>
        <begin position="307"/>
        <end position="405"/>
    </location>
</feature>
<feature type="non-terminal residue" evidence="22">
    <location>
        <position position="1476"/>
    </location>
</feature>
<proteinExistence type="inferred from homology"/>
<feature type="compositionally biased region" description="Acidic residues" evidence="17">
    <location>
        <begin position="310"/>
        <end position="319"/>
    </location>
</feature>
<dbReference type="Pfam" id="PF00075">
    <property type="entry name" value="RNase_H"/>
    <property type="match status" value="1"/>
</dbReference>
<comment type="catalytic activity">
    <reaction evidence="1">
        <text>Thiol-dependent hydrolysis of ester, thioester, amide, peptide and isopeptide bonds formed by the C-terminal Gly of ubiquitin (a 76-residue protein attached to proteins as an intracellular targeting signal).</text>
        <dbReference type="EC" id="3.4.19.12"/>
    </reaction>
</comment>
<dbReference type="GO" id="GO:0004843">
    <property type="term" value="F:cysteine-type deubiquitinase activity"/>
    <property type="evidence" value="ECO:0007669"/>
    <property type="project" value="UniProtKB-EC"/>
</dbReference>
<dbReference type="EC" id="3.4.19.12" evidence="5"/>
<evidence type="ECO:0000256" key="8">
    <source>
        <dbReference type="ARBA" id="ARBA00022670"/>
    </source>
</evidence>
<dbReference type="Gene3D" id="3.30.40.10">
    <property type="entry name" value="Zinc/RING finger domain, C3HC4 (zinc finger)"/>
    <property type="match status" value="1"/>
</dbReference>
<evidence type="ECO:0000256" key="10">
    <source>
        <dbReference type="ARBA" id="ARBA00022737"/>
    </source>
</evidence>
<dbReference type="InterPro" id="IPR001607">
    <property type="entry name" value="Znf_UBP"/>
</dbReference>
<feature type="domain" description="USP" evidence="18">
    <location>
        <begin position="184"/>
        <end position="644"/>
    </location>
</feature>
<dbReference type="SUPFAM" id="SSF57850">
    <property type="entry name" value="RING/U-box"/>
    <property type="match status" value="1"/>
</dbReference>
<accession>A0A836GEU9</accession>
<evidence type="ECO:0000259" key="19">
    <source>
        <dbReference type="PROSITE" id="PS50271"/>
    </source>
</evidence>
<feature type="region of interest" description="Disordered" evidence="17">
    <location>
        <begin position="155"/>
        <end position="179"/>
    </location>
</feature>
<keyword evidence="13 22" id="KW-0378">Hydrolase</keyword>
<evidence type="ECO:0000256" key="3">
    <source>
        <dbReference type="ARBA" id="ARBA00004556"/>
    </source>
</evidence>
<keyword evidence="10" id="KW-0677">Repeat</keyword>
<keyword evidence="8" id="KW-0645">Protease</keyword>
<dbReference type="Proteomes" id="UP000669903">
    <property type="component" value="Unassembled WGS sequence"/>
</dbReference>
<keyword evidence="23" id="KW-1185">Reference proteome</keyword>
<keyword evidence="15" id="KW-0206">Cytoskeleton</keyword>
<dbReference type="PROSITE" id="PS51283">
    <property type="entry name" value="DUSP"/>
    <property type="match status" value="2"/>
</dbReference>
<comment type="caution">
    <text evidence="22">The sequence shown here is derived from an EMBL/GenBank/DDBJ whole genome shotgun (WGS) entry which is preliminary data.</text>
</comment>
<feature type="region of interest" description="Disordered" evidence="17">
    <location>
        <begin position="903"/>
        <end position="932"/>
    </location>
</feature>
<evidence type="ECO:0000256" key="17">
    <source>
        <dbReference type="SAM" id="MobiDB-lite"/>
    </source>
</evidence>
<dbReference type="InterPro" id="IPR006615">
    <property type="entry name" value="Pept_C19_DUSP"/>
</dbReference>
<dbReference type="SMART" id="SM00695">
    <property type="entry name" value="DUSP"/>
    <property type="match status" value="2"/>
</dbReference>
<feature type="domain" description="UBP-type" evidence="19">
    <location>
        <begin position="6"/>
        <end position="115"/>
    </location>
</feature>
<feature type="compositionally biased region" description="Polar residues" evidence="17">
    <location>
        <begin position="336"/>
        <end position="345"/>
    </location>
</feature>
<dbReference type="InterPro" id="IPR036397">
    <property type="entry name" value="RNaseH_sf"/>
</dbReference>
<feature type="non-terminal residue" evidence="22">
    <location>
        <position position="1"/>
    </location>
</feature>
<dbReference type="GO" id="GO:0048471">
    <property type="term" value="C:perinuclear region of cytoplasm"/>
    <property type="evidence" value="ECO:0007669"/>
    <property type="project" value="UniProtKB-SubCell"/>
</dbReference>
<dbReference type="GO" id="GO:0004523">
    <property type="term" value="F:RNA-DNA hybrid ribonuclease activity"/>
    <property type="evidence" value="ECO:0007669"/>
    <property type="project" value="InterPro"/>
</dbReference>
<evidence type="ECO:0000313" key="23">
    <source>
        <dbReference type="Proteomes" id="UP000669903"/>
    </source>
</evidence>
<keyword evidence="11 16" id="KW-0863">Zinc-finger</keyword>
<comment type="subcellular location">
    <subcellularLocation>
        <location evidence="2">Cytoplasm</location>
        <location evidence="2">Cytoskeleton</location>
        <location evidence="2">Microtubule organizing center</location>
        <location evidence="2">Centrosome</location>
    </subcellularLocation>
    <subcellularLocation>
        <location evidence="3">Cytoplasm</location>
        <location evidence="3">Perinuclear region</location>
    </subcellularLocation>
</comment>
<dbReference type="InterPro" id="IPR018200">
    <property type="entry name" value="USP_CS"/>
</dbReference>
<reference evidence="22" key="1">
    <citation type="submission" date="2020-03" db="EMBL/GenBank/DDBJ databases">
        <title>Relaxed selection underlies rapid genomic changes in the transitions from sociality to social parasitism in ants.</title>
        <authorList>
            <person name="Bi X."/>
        </authorList>
    </citation>
    <scope>NUCLEOTIDE SEQUENCE</scope>
    <source>
        <strain evidence="22">BGI-DK2014a</strain>
        <tissue evidence="22">Whole body</tissue>
    </source>
</reference>
<keyword evidence="7" id="KW-0254">Endocytosis</keyword>
<dbReference type="Pfam" id="PF06337">
    <property type="entry name" value="DUSP"/>
    <property type="match status" value="2"/>
</dbReference>
<feature type="compositionally biased region" description="Low complexity" evidence="17">
    <location>
        <begin position="917"/>
        <end position="927"/>
    </location>
</feature>
<dbReference type="CDD" id="cd02674">
    <property type="entry name" value="Peptidase_C19R"/>
    <property type="match status" value="1"/>
</dbReference>
<dbReference type="PROSITE" id="PS50879">
    <property type="entry name" value="RNASE_H_1"/>
    <property type="match status" value="1"/>
</dbReference>
<evidence type="ECO:0000256" key="7">
    <source>
        <dbReference type="ARBA" id="ARBA00022583"/>
    </source>
</evidence>
<dbReference type="GO" id="GO:0008270">
    <property type="term" value="F:zinc ion binding"/>
    <property type="evidence" value="ECO:0007669"/>
    <property type="project" value="UniProtKB-KW"/>
</dbReference>
<dbReference type="SUPFAM" id="SSF53098">
    <property type="entry name" value="Ribonuclease H-like"/>
    <property type="match status" value="1"/>
</dbReference>
<comment type="similarity">
    <text evidence="4">Belongs to the peptidase C19 family. USP20/USP33 subfamily.</text>
</comment>
<evidence type="ECO:0000256" key="12">
    <source>
        <dbReference type="ARBA" id="ARBA00022786"/>
    </source>
</evidence>
<dbReference type="InterPro" id="IPR038765">
    <property type="entry name" value="Papain-like_cys_pep_sf"/>
</dbReference>
<keyword evidence="6" id="KW-0963">Cytoplasm</keyword>
<dbReference type="InterPro" id="IPR028889">
    <property type="entry name" value="USP"/>
</dbReference>
<dbReference type="Pfam" id="PF00443">
    <property type="entry name" value="UCH"/>
    <property type="match status" value="1"/>
</dbReference>
<dbReference type="InterPro" id="IPR002156">
    <property type="entry name" value="RNaseH_domain"/>
</dbReference>
<dbReference type="PANTHER" id="PTHR21646">
    <property type="entry name" value="UBIQUITIN CARBOXYL-TERMINAL HYDROLASE"/>
    <property type="match status" value="1"/>
</dbReference>
<feature type="compositionally biased region" description="Polar residues" evidence="17">
    <location>
        <begin position="155"/>
        <end position="165"/>
    </location>
</feature>
<evidence type="ECO:0000259" key="18">
    <source>
        <dbReference type="PROSITE" id="PS50235"/>
    </source>
</evidence>
<dbReference type="GO" id="GO:0003676">
    <property type="term" value="F:nucleic acid binding"/>
    <property type="evidence" value="ECO:0007669"/>
    <property type="project" value="InterPro"/>
</dbReference>
<organism evidence="22 23">
    <name type="scientific">Acromyrmex charruanus</name>
    <dbReference type="NCBI Taxonomy" id="2715315"/>
    <lineage>
        <taxon>Eukaryota</taxon>
        <taxon>Metazoa</taxon>
        <taxon>Ecdysozoa</taxon>
        <taxon>Arthropoda</taxon>
        <taxon>Hexapoda</taxon>
        <taxon>Insecta</taxon>
        <taxon>Pterygota</taxon>
        <taxon>Neoptera</taxon>
        <taxon>Endopterygota</taxon>
        <taxon>Hymenoptera</taxon>
        <taxon>Apocrita</taxon>
        <taxon>Aculeata</taxon>
        <taxon>Formicoidea</taxon>
        <taxon>Formicidae</taxon>
        <taxon>Myrmicinae</taxon>
        <taxon>Acromyrmex</taxon>
    </lineage>
</organism>
<dbReference type="GO" id="GO:0005813">
    <property type="term" value="C:centrosome"/>
    <property type="evidence" value="ECO:0007669"/>
    <property type="project" value="UniProtKB-SubCell"/>
</dbReference>
<evidence type="ECO:0000256" key="5">
    <source>
        <dbReference type="ARBA" id="ARBA00012759"/>
    </source>
</evidence>
<dbReference type="SUPFAM" id="SSF143791">
    <property type="entry name" value="DUSP-like"/>
    <property type="match status" value="2"/>
</dbReference>
<keyword evidence="14" id="KW-0862">Zinc</keyword>
<evidence type="ECO:0000313" key="22">
    <source>
        <dbReference type="EMBL" id="KAG5347252.1"/>
    </source>
</evidence>
<dbReference type="GO" id="GO:0006508">
    <property type="term" value="P:proteolysis"/>
    <property type="evidence" value="ECO:0007669"/>
    <property type="project" value="UniProtKB-KW"/>
</dbReference>
<feature type="domain" description="RNase H type-1" evidence="20">
    <location>
        <begin position="1187"/>
        <end position="1319"/>
    </location>
</feature>
<evidence type="ECO:0000256" key="11">
    <source>
        <dbReference type="ARBA" id="ARBA00022771"/>
    </source>
</evidence>
<dbReference type="Gene3D" id="3.90.70.10">
    <property type="entry name" value="Cysteine proteinases"/>
    <property type="match status" value="1"/>
</dbReference>
<protein>
    <recommendedName>
        <fullName evidence="5">ubiquitinyl hydrolase 1</fullName>
        <ecNumber evidence="5">3.4.19.12</ecNumber>
    </recommendedName>
</protein>
<dbReference type="InterPro" id="IPR035927">
    <property type="entry name" value="DUSP-like_sf"/>
</dbReference>
<feature type="domain" description="DUSP" evidence="21">
    <location>
        <begin position="646"/>
        <end position="741"/>
    </location>
</feature>
<dbReference type="CDD" id="cd09276">
    <property type="entry name" value="Rnase_HI_RT_non_LTR"/>
    <property type="match status" value="1"/>
</dbReference>
<evidence type="ECO:0000256" key="15">
    <source>
        <dbReference type="ARBA" id="ARBA00023212"/>
    </source>
</evidence>
<dbReference type="PROSITE" id="PS00973">
    <property type="entry name" value="USP_2"/>
    <property type="match status" value="1"/>
</dbReference>
<dbReference type="Pfam" id="PF02148">
    <property type="entry name" value="zf-UBP"/>
    <property type="match status" value="1"/>
</dbReference>
<dbReference type="PANTHER" id="PTHR21646:SF86">
    <property type="entry name" value="UBIQUITIN CARBOXYL-TERMINAL HYDROLASE"/>
    <property type="match status" value="1"/>
</dbReference>
<dbReference type="InterPro" id="IPR050185">
    <property type="entry name" value="Ub_carboxyl-term_hydrolase"/>
</dbReference>
<evidence type="ECO:0000256" key="4">
    <source>
        <dbReference type="ARBA" id="ARBA00008269"/>
    </source>
</evidence>
<dbReference type="SUPFAM" id="SSF54001">
    <property type="entry name" value="Cysteine proteinases"/>
    <property type="match status" value="1"/>
</dbReference>
<dbReference type="GO" id="GO:0006897">
    <property type="term" value="P:endocytosis"/>
    <property type="evidence" value="ECO:0007669"/>
    <property type="project" value="UniProtKB-KW"/>
</dbReference>
<evidence type="ECO:0000256" key="9">
    <source>
        <dbReference type="ARBA" id="ARBA00022723"/>
    </source>
</evidence>
<evidence type="ECO:0000256" key="6">
    <source>
        <dbReference type="ARBA" id="ARBA00022490"/>
    </source>
</evidence>
<dbReference type="Gene3D" id="3.30.420.10">
    <property type="entry name" value="Ribonuclease H-like superfamily/Ribonuclease H"/>
    <property type="match status" value="1"/>
</dbReference>
<keyword evidence="9" id="KW-0479">Metal-binding</keyword>
<dbReference type="GO" id="GO:0016579">
    <property type="term" value="P:protein deubiquitination"/>
    <property type="evidence" value="ECO:0007669"/>
    <property type="project" value="InterPro"/>
</dbReference>
<dbReference type="EMBL" id="JAANIC010001006">
    <property type="protein sequence ID" value="KAG5347252.1"/>
    <property type="molecule type" value="Genomic_DNA"/>
</dbReference>
<dbReference type="FunFam" id="3.30.2230.10:FF:000001">
    <property type="entry name" value="Ubiquitinyl hydrolase 1"/>
    <property type="match status" value="1"/>
</dbReference>
<keyword evidence="12" id="KW-0833">Ubl conjugation pathway</keyword>
<dbReference type="PROSITE" id="PS00972">
    <property type="entry name" value="USP_1"/>
    <property type="match status" value="1"/>
</dbReference>
<dbReference type="PROSITE" id="PS50235">
    <property type="entry name" value="USP_3"/>
    <property type="match status" value="1"/>
</dbReference>
<feature type="domain" description="DUSP" evidence="21">
    <location>
        <begin position="749"/>
        <end position="847"/>
    </location>
</feature>
<evidence type="ECO:0000256" key="2">
    <source>
        <dbReference type="ARBA" id="ARBA00004300"/>
    </source>
</evidence>
<dbReference type="Gene3D" id="3.30.2230.10">
    <property type="entry name" value="DUSP-like"/>
    <property type="match status" value="2"/>
</dbReference>
<evidence type="ECO:0000259" key="21">
    <source>
        <dbReference type="PROSITE" id="PS51283"/>
    </source>
</evidence>
<sequence length="1476" mass="168613">MPLVVRNCPHLANRGDLAFIEAVMAREERFAKCSDCDTPGPNLWLCLFPDCRWVGCAETHLDHSTIHNQNFPTHCAHMNLSTNRIWCYSCKSEAITKHVPSPPLSPTQVEFKTMGKFAGDAPGSIESKLDGLDRLMFDKFYGDWSINRINSEKVSSFNERSGDSPDSTDSDESKDFSGKPRGLVGLQNIGNTCYMNAALQALSNVSPLTQFFLDCGHMVNYMSKDRKPGLSLNYLNLIRDMWNKKTRGYVVPHGILSGIRTVHPMFRGYHQHDTQEFLRCFMDQLHEELKEHIEDDRDIQLRLKGLGDQSSEDEDETEIDGNASSQSDAEYETCDSGVSEQSSLSDEGERGTKRRYSRVSQTEKLRNKFTSRNMKKSNIDPTLPFAPPQRSPQNSPAKHRTKKQIKTRSIISDTFDGKLLSSVQCLTCDRISTRVETFQDLSLPIPSRDHIDMLHQGSLTPQKAGPCSDVVYVTNQSGWLSWFLQWMRSWFWGPVVSLHDCLSAFFSADELKGDNMYSCEKCNKLRNGIKFSKVLELPEILCVHLKRFRHELMFSSKIANYVSFPLEGLDMRPYLHKECVSKITTYNLISVICHHGTAGGGHYTCYALNPIANKWYEFDDQCVTEVSPETVKHCEAYVLFYKKWSPEILQLRDKTMELMEISSREVSDLNFFVSRQWINRFNTFSEPGPIDNSDFLCPHGGVIPVRAQFVDKISMPIPQAVWEYLYNAFGGGPACTHLYECPTCEEKYESLQKRRQYEMELFQRLNTDNPTAIYALAMAWLRQWQSFVRGKETQPPGPIDNNSIVVNKNGQNSLKVGSDYGQIPEELWQFFLTTYGGGPELMLHSCQRPVSTQPNVSVHSASNPNLIDSNFKCNRVEAKSNKLCTTRSSETISQQDSAIESLISNSDSHQTQRDVCDSSSSNSYSDNQHNESGQAFRKDFHHESFEDGDRIMFPAADLSVSDVMLMIVGFCLHFNVRTTRQELINMGNAVKILPKLSIKGNLVPKVQSHRFLGVILDCNLKGRHHLRYLIDKGRKISSIIATLSGIVWGSHPGLLLTIYRAIFRSAVEYGCQFFIWSSSTSDFIKLQRLQYKVIRKAMGYRISTPINVMLLNIRFNLTASKFILKAMANKFSLAYKSLEEMEIVAIRRNRKIDAIKGSRLLEHFVTNRRSTYLLTYWHSYEIFSLKMDYVKDIHSDKKDNPNLVIADFYHKSFQYRQNAISFYHKLPHETFIFSAELWAILQVIFGDLDTTKSIIFSDSESTLEALCSSTRVQRNHIIYYIKQVIAMSSSKEVTFFWIPAHSGIPGNEANDQAAKSAAADTNCSSRFPMRNLLAVSTFQANKQIEEYMKLISTTKGTLYYEHFYTVSKKTWFHKVFLSREEIVLVNRLRFNHININENLHRVQMIESPACPCGDPCQTINYLLFHCKKFNLNSSPISNYIANKFPTSSPNLLALHSPSSKLCHLLLAYMKANGFFF</sequence>
<dbReference type="InterPro" id="IPR013083">
    <property type="entry name" value="Znf_RING/FYVE/PHD"/>
</dbReference>
<gene>
    <name evidence="22" type="primary">Usp33</name>
    <name evidence="22" type="ORF">G6Z76_0000391</name>
</gene>
<dbReference type="InterPro" id="IPR001394">
    <property type="entry name" value="Peptidase_C19_UCH"/>
</dbReference>
<evidence type="ECO:0000256" key="13">
    <source>
        <dbReference type="ARBA" id="ARBA00022801"/>
    </source>
</evidence>
<evidence type="ECO:0000256" key="16">
    <source>
        <dbReference type="PROSITE-ProRule" id="PRU00502"/>
    </source>
</evidence>
<evidence type="ECO:0000256" key="1">
    <source>
        <dbReference type="ARBA" id="ARBA00000707"/>
    </source>
</evidence>
<dbReference type="PROSITE" id="PS50271">
    <property type="entry name" value="ZF_UBP"/>
    <property type="match status" value="1"/>
</dbReference>
<evidence type="ECO:0000256" key="14">
    <source>
        <dbReference type="ARBA" id="ARBA00022833"/>
    </source>
</evidence>
<name>A0A836GEU9_9HYME</name>
<dbReference type="InterPro" id="IPR012337">
    <property type="entry name" value="RNaseH-like_sf"/>
</dbReference>